<keyword evidence="2" id="KW-1185">Reference proteome</keyword>
<dbReference type="AlphaFoldDB" id="A0A8J2LQN8"/>
<evidence type="ECO:0000313" key="1">
    <source>
        <dbReference type="EMBL" id="CAG7837094.1"/>
    </source>
</evidence>
<comment type="caution">
    <text evidence="1">The sequence shown here is derived from an EMBL/GenBank/DDBJ whole genome shotgun (WGS) entry which is preliminary data.</text>
</comment>
<sequence>IRTGPEKVSRFLLMPATESTGYTGQVHLGVAKIEGSAMSREVKAPGSVFIKFGTNSSRNNSCCSTYWRIGGYVGC</sequence>
<gene>
    <name evidence="1" type="ORF">AFUS01_LOCUS46258</name>
</gene>
<dbReference type="EMBL" id="CAJVCH010571286">
    <property type="protein sequence ID" value="CAG7837094.1"/>
    <property type="molecule type" value="Genomic_DNA"/>
</dbReference>
<dbReference type="Proteomes" id="UP000708208">
    <property type="component" value="Unassembled WGS sequence"/>
</dbReference>
<protein>
    <submittedName>
        <fullName evidence="1">Uncharacterized protein</fullName>
    </submittedName>
</protein>
<accession>A0A8J2LQN8</accession>
<reference evidence="1" key="1">
    <citation type="submission" date="2021-06" db="EMBL/GenBank/DDBJ databases">
        <authorList>
            <person name="Hodson N. C."/>
            <person name="Mongue J. A."/>
            <person name="Jaron S. K."/>
        </authorList>
    </citation>
    <scope>NUCLEOTIDE SEQUENCE</scope>
</reference>
<feature type="non-terminal residue" evidence="1">
    <location>
        <position position="1"/>
    </location>
</feature>
<evidence type="ECO:0000313" key="2">
    <source>
        <dbReference type="Proteomes" id="UP000708208"/>
    </source>
</evidence>
<name>A0A8J2LQN8_9HEXA</name>
<organism evidence="1 2">
    <name type="scientific">Allacma fusca</name>
    <dbReference type="NCBI Taxonomy" id="39272"/>
    <lineage>
        <taxon>Eukaryota</taxon>
        <taxon>Metazoa</taxon>
        <taxon>Ecdysozoa</taxon>
        <taxon>Arthropoda</taxon>
        <taxon>Hexapoda</taxon>
        <taxon>Collembola</taxon>
        <taxon>Symphypleona</taxon>
        <taxon>Sminthuridae</taxon>
        <taxon>Allacma</taxon>
    </lineage>
</organism>
<proteinExistence type="predicted"/>